<dbReference type="EMBL" id="CP072133">
    <property type="protein sequence ID" value="QTH72462.1"/>
    <property type="molecule type" value="Genomic_DNA"/>
</dbReference>
<evidence type="ECO:0000313" key="3">
    <source>
        <dbReference type="Proteomes" id="UP000664904"/>
    </source>
</evidence>
<dbReference type="PROSITE" id="PS51186">
    <property type="entry name" value="GNAT"/>
    <property type="match status" value="1"/>
</dbReference>
<dbReference type="KEGG" id="pxi:J5O05_06450"/>
<dbReference type="AlphaFoldDB" id="A0A975HM02"/>
<reference evidence="2" key="1">
    <citation type="submission" date="2021-03" db="EMBL/GenBank/DDBJ databases">
        <title>Complete Genome of Pseudoalteromonas xiamenensis STKMTI.2, a new potential marine bacterium producing anti-Vibrio compounds.</title>
        <authorList>
            <person name="Handayani D.P."/>
            <person name="Isnansetyo A."/>
            <person name="Istiqomah I."/>
            <person name="Jumina J."/>
        </authorList>
    </citation>
    <scope>NUCLEOTIDE SEQUENCE</scope>
    <source>
        <strain evidence="2">STKMTI.2</strain>
    </source>
</reference>
<evidence type="ECO:0000313" key="2">
    <source>
        <dbReference type="EMBL" id="QTH72462.1"/>
    </source>
</evidence>
<evidence type="ECO:0000259" key="1">
    <source>
        <dbReference type="PROSITE" id="PS51186"/>
    </source>
</evidence>
<dbReference type="InterPro" id="IPR000182">
    <property type="entry name" value="GNAT_dom"/>
</dbReference>
<dbReference type="InterPro" id="IPR051531">
    <property type="entry name" value="N-acetyltransferase"/>
</dbReference>
<name>A0A975HM02_9GAMM</name>
<dbReference type="Proteomes" id="UP000664904">
    <property type="component" value="Chromosome"/>
</dbReference>
<dbReference type="Gene3D" id="3.40.630.30">
    <property type="match status" value="1"/>
</dbReference>
<dbReference type="InterPro" id="IPR016181">
    <property type="entry name" value="Acyl_CoA_acyltransferase"/>
</dbReference>
<feature type="domain" description="N-acetyltransferase" evidence="1">
    <location>
        <begin position="9"/>
        <end position="179"/>
    </location>
</feature>
<dbReference type="RefSeq" id="WP_208844086.1">
    <property type="nucleotide sequence ID" value="NZ_CP072133.1"/>
</dbReference>
<dbReference type="PANTHER" id="PTHR43792:SF16">
    <property type="entry name" value="N-ACETYLTRANSFERASE DOMAIN-CONTAINING PROTEIN"/>
    <property type="match status" value="1"/>
</dbReference>
<keyword evidence="3" id="KW-1185">Reference proteome</keyword>
<proteinExistence type="predicted"/>
<gene>
    <name evidence="2" type="ORF">J5O05_06450</name>
</gene>
<dbReference type="PANTHER" id="PTHR43792">
    <property type="entry name" value="GNAT FAMILY, PUTATIVE (AFU_ORTHOLOGUE AFUA_3G00765)-RELATED-RELATED"/>
    <property type="match status" value="1"/>
</dbReference>
<accession>A0A975HM02</accession>
<organism evidence="2 3">
    <name type="scientific">Pseudoalteromonas xiamenensis</name>
    <dbReference type="NCBI Taxonomy" id="882626"/>
    <lineage>
        <taxon>Bacteria</taxon>
        <taxon>Pseudomonadati</taxon>
        <taxon>Pseudomonadota</taxon>
        <taxon>Gammaproteobacteria</taxon>
        <taxon>Alteromonadales</taxon>
        <taxon>Pseudoalteromonadaceae</taxon>
        <taxon>Pseudoalteromonas</taxon>
    </lineage>
</organism>
<sequence>MKITPSARLMYRMITPDDAQLLFELDQDPSVMQYLNGGIPTSMEDIHNRFLPRIASFHNEEKGWGLWHVATKEEHEFIGWILVRPMFYFTEERDDTDMELGWRFKQTTWGQGYATEAALHVATHIEKLNELKSFSAVAAVDNIGSIAVMKKLGMHFVKQDIHTDPTWQTEVVYYTKPLID</sequence>
<dbReference type="Pfam" id="PF13302">
    <property type="entry name" value="Acetyltransf_3"/>
    <property type="match status" value="1"/>
</dbReference>
<protein>
    <submittedName>
        <fullName evidence="2">GNAT family N-acetyltransferase</fullName>
    </submittedName>
</protein>
<dbReference type="SUPFAM" id="SSF55729">
    <property type="entry name" value="Acyl-CoA N-acyltransferases (Nat)"/>
    <property type="match status" value="1"/>
</dbReference>
<dbReference type="GO" id="GO:0016747">
    <property type="term" value="F:acyltransferase activity, transferring groups other than amino-acyl groups"/>
    <property type="evidence" value="ECO:0007669"/>
    <property type="project" value="InterPro"/>
</dbReference>